<feature type="compositionally biased region" description="Low complexity" evidence="2">
    <location>
        <begin position="443"/>
        <end position="458"/>
    </location>
</feature>
<dbReference type="EMBL" id="HBIR01047416">
    <property type="protein sequence ID" value="CAE0581927.1"/>
    <property type="molecule type" value="Transcribed_RNA"/>
</dbReference>
<name>A0A7S3TEP7_EMIHU</name>
<feature type="compositionally biased region" description="Basic and acidic residues" evidence="2">
    <location>
        <begin position="393"/>
        <end position="411"/>
    </location>
</feature>
<dbReference type="Gene3D" id="2.70.170.10">
    <property type="entry name" value="Neurotransmitter-gated ion-channel ligand-binding domain"/>
    <property type="match status" value="1"/>
</dbReference>
<feature type="compositionally biased region" description="Low complexity" evidence="2">
    <location>
        <begin position="374"/>
        <end position="384"/>
    </location>
</feature>
<dbReference type="InterPro" id="IPR036719">
    <property type="entry name" value="Neuro-gated_channel_TM_sf"/>
</dbReference>
<keyword evidence="3" id="KW-1133">Transmembrane helix</keyword>
<dbReference type="InterPro" id="IPR038050">
    <property type="entry name" value="Neuro_actylchol_rec"/>
</dbReference>
<feature type="compositionally biased region" description="Basic and acidic residues" evidence="2">
    <location>
        <begin position="426"/>
        <end position="442"/>
    </location>
</feature>
<comment type="subcellular location">
    <subcellularLocation>
        <location evidence="1">Membrane</location>
        <topology evidence="1">Multi-pass membrane protein</topology>
    </subcellularLocation>
</comment>
<gene>
    <name evidence="4" type="ORF">EHUX00137_LOCUS37049</name>
</gene>
<accession>A0A7S3TEP7</accession>
<feature type="transmembrane region" description="Helical" evidence="3">
    <location>
        <begin position="263"/>
        <end position="286"/>
    </location>
</feature>
<keyword evidence="3" id="KW-0812">Transmembrane</keyword>
<evidence type="ECO:0000256" key="1">
    <source>
        <dbReference type="ARBA" id="ARBA00004141"/>
    </source>
</evidence>
<feature type="transmembrane region" description="Helical" evidence="3">
    <location>
        <begin position="318"/>
        <end position="343"/>
    </location>
</feature>
<keyword evidence="3" id="KW-0472">Membrane</keyword>
<evidence type="ECO:0000256" key="3">
    <source>
        <dbReference type="SAM" id="Phobius"/>
    </source>
</evidence>
<evidence type="ECO:0000313" key="4">
    <source>
        <dbReference type="EMBL" id="CAE0581927.1"/>
    </source>
</evidence>
<sequence length="483" mass="53903">MQDRSFAALQEHYPTPSSSLCSRGMPITAPAPATPREQPLTCEVARIDILHVSKIDQIEHAFSARLFFQLILRGGQRDDDLLRGLNEPSPEFQPRPSATWLLHQFHFPNALKLEYAERKVTKMGADDLHLILRVDGTFLQHFKLHDFPYDSQILQVHLSSHCANEGIAPVRFTWSPLTVKLQRPTHFALKDVWEMSKPVRLDLETLNPSPGRTYPVLKTCVEVTRRPNYHLVNVVFPMACFVLMGCCQFAHETSNVEGRLEYMGAIVLTSTAYKMSVASSIPAIAYVTLLDRYVLACIMICILLVFEAAFVRDPFADSVALFVSIALFVALQVAFCYTAYIAVPRRAEERRRTERTPRPKPAWREKMRRVLMGARRNSSNNPRRSPAPPAADRTTEAPRRLGRLVDVESGDRSGQSASPGDDGFDDEARERGAAAAARDARCRGSSSCRPPSSAGSAPVARTKPTEPRISSSQRRSSMGVACL</sequence>
<dbReference type="InterPro" id="IPR006201">
    <property type="entry name" value="Neur_channel"/>
</dbReference>
<dbReference type="Gene3D" id="1.20.58.390">
    <property type="entry name" value="Neurotransmitter-gated ion-channel transmembrane domain"/>
    <property type="match status" value="1"/>
</dbReference>
<evidence type="ECO:0000256" key="2">
    <source>
        <dbReference type="SAM" id="MobiDB-lite"/>
    </source>
</evidence>
<dbReference type="GO" id="GO:0005230">
    <property type="term" value="F:extracellular ligand-gated monoatomic ion channel activity"/>
    <property type="evidence" value="ECO:0007669"/>
    <property type="project" value="InterPro"/>
</dbReference>
<feature type="transmembrane region" description="Helical" evidence="3">
    <location>
        <begin position="293"/>
        <end position="312"/>
    </location>
</feature>
<evidence type="ECO:0008006" key="5">
    <source>
        <dbReference type="Google" id="ProtNLM"/>
    </source>
</evidence>
<dbReference type="GO" id="GO:0016020">
    <property type="term" value="C:membrane"/>
    <property type="evidence" value="ECO:0007669"/>
    <property type="project" value="UniProtKB-SubCell"/>
</dbReference>
<proteinExistence type="predicted"/>
<reference evidence="4" key="1">
    <citation type="submission" date="2021-01" db="EMBL/GenBank/DDBJ databases">
        <authorList>
            <person name="Corre E."/>
            <person name="Pelletier E."/>
            <person name="Niang G."/>
            <person name="Scheremetjew M."/>
            <person name="Finn R."/>
            <person name="Kale V."/>
            <person name="Holt S."/>
            <person name="Cochrane G."/>
            <person name="Meng A."/>
            <person name="Brown T."/>
            <person name="Cohen L."/>
        </authorList>
    </citation>
    <scope>NUCLEOTIDE SEQUENCE</scope>
    <source>
        <strain evidence="4">379</strain>
    </source>
</reference>
<dbReference type="InterPro" id="IPR036734">
    <property type="entry name" value="Neur_chan_lig-bd_sf"/>
</dbReference>
<protein>
    <recommendedName>
        <fullName evidence="5">Neurotransmitter-gated ion-channel ligand-binding domain-containing protein</fullName>
    </recommendedName>
</protein>
<dbReference type="GO" id="GO:0004888">
    <property type="term" value="F:transmembrane signaling receptor activity"/>
    <property type="evidence" value="ECO:0007669"/>
    <property type="project" value="InterPro"/>
</dbReference>
<feature type="region of interest" description="Disordered" evidence="2">
    <location>
        <begin position="373"/>
        <end position="483"/>
    </location>
</feature>
<dbReference type="AlphaFoldDB" id="A0A7S3TEP7"/>
<organism evidence="4">
    <name type="scientific">Emiliania huxleyi</name>
    <name type="common">Coccolithophore</name>
    <name type="synonym">Pontosphaera huxleyi</name>
    <dbReference type="NCBI Taxonomy" id="2903"/>
    <lineage>
        <taxon>Eukaryota</taxon>
        <taxon>Haptista</taxon>
        <taxon>Haptophyta</taxon>
        <taxon>Prymnesiophyceae</taxon>
        <taxon>Isochrysidales</taxon>
        <taxon>Noelaerhabdaceae</taxon>
        <taxon>Emiliania</taxon>
    </lineage>
</organism>
<dbReference type="PANTHER" id="PTHR18945">
    <property type="entry name" value="NEUROTRANSMITTER GATED ION CHANNEL"/>
    <property type="match status" value="1"/>
</dbReference>
<feature type="region of interest" description="Disordered" evidence="2">
    <location>
        <begin position="1"/>
        <end position="24"/>
    </location>
</feature>
<feature type="transmembrane region" description="Helical" evidence="3">
    <location>
        <begin position="231"/>
        <end position="251"/>
    </location>
</feature>
<dbReference type="SUPFAM" id="SSF90112">
    <property type="entry name" value="Neurotransmitter-gated ion-channel transmembrane pore"/>
    <property type="match status" value="1"/>
</dbReference>